<proteinExistence type="predicted"/>
<name>A0A2G2V865_CAPBA</name>
<dbReference type="Proteomes" id="UP000224567">
    <property type="component" value="Unassembled WGS sequence"/>
</dbReference>
<reference evidence="1 2" key="1">
    <citation type="journal article" date="2017" name="Genome Biol.">
        <title>New reference genome sequences of hot pepper reveal the massive evolution of plant disease-resistance genes by retroduplication.</title>
        <authorList>
            <person name="Kim S."/>
            <person name="Park J."/>
            <person name="Yeom S.I."/>
            <person name="Kim Y.M."/>
            <person name="Seo E."/>
            <person name="Kim K.T."/>
            <person name="Kim M.S."/>
            <person name="Lee J.M."/>
            <person name="Cheong K."/>
            <person name="Shin H.S."/>
            <person name="Kim S.B."/>
            <person name="Han K."/>
            <person name="Lee J."/>
            <person name="Park M."/>
            <person name="Lee H.A."/>
            <person name="Lee H.Y."/>
            <person name="Lee Y."/>
            <person name="Oh S."/>
            <person name="Lee J.H."/>
            <person name="Choi E."/>
            <person name="Choi E."/>
            <person name="Lee S.E."/>
            <person name="Jeon J."/>
            <person name="Kim H."/>
            <person name="Choi G."/>
            <person name="Song H."/>
            <person name="Lee J."/>
            <person name="Lee S.C."/>
            <person name="Kwon J.K."/>
            <person name="Lee H.Y."/>
            <person name="Koo N."/>
            <person name="Hong Y."/>
            <person name="Kim R.W."/>
            <person name="Kang W.H."/>
            <person name="Huh J.H."/>
            <person name="Kang B.C."/>
            <person name="Yang T.J."/>
            <person name="Lee Y.H."/>
            <person name="Bennetzen J.L."/>
            <person name="Choi D."/>
        </authorList>
    </citation>
    <scope>NUCLEOTIDE SEQUENCE [LARGE SCALE GENOMIC DNA]</scope>
    <source>
        <strain evidence="2">cv. PBC81</strain>
    </source>
</reference>
<reference evidence="2" key="2">
    <citation type="journal article" date="2017" name="J. Anim. Genet.">
        <title>Multiple reference genome sequences of hot pepper reveal the massive evolution of plant disease resistance genes by retroduplication.</title>
        <authorList>
            <person name="Kim S."/>
            <person name="Park J."/>
            <person name="Yeom S.-I."/>
            <person name="Kim Y.-M."/>
            <person name="Seo E."/>
            <person name="Kim K.-T."/>
            <person name="Kim M.-S."/>
            <person name="Lee J.M."/>
            <person name="Cheong K."/>
            <person name="Shin H.-S."/>
            <person name="Kim S.-B."/>
            <person name="Han K."/>
            <person name="Lee J."/>
            <person name="Park M."/>
            <person name="Lee H.-A."/>
            <person name="Lee H.-Y."/>
            <person name="Lee Y."/>
            <person name="Oh S."/>
            <person name="Lee J.H."/>
            <person name="Choi E."/>
            <person name="Choi E."/>
            <person name="Lee S.E."/>
            <person name="Jeon J."/>
            <person name="Kim H."/>
            <person name="Choi G."/>
            <person name="Song H."/>
            <person name="Lee J."/>
            <person name="Lee S.-C."/>
            <person name="Kwon J.-K."/>
            <person name="Lee H.-Y."/>
            <person name="Koo N."/>
            <person name="Hong Y."/>
            <person name="Kim R.W."/>
            <person name="Kang W.-H."/>
            <person name="Huh J.H."/>
            <person name="Kang B.-C."/>
            <person name="Yang T.-J."/>
            <person name="Lee Y.-H."/>
            <person name="Bennetzen J.L."/>
            <person name="Choi D."/>
        </authorList>
    </citation>
    <scope>NUCLEOTIDE SEQUENCE [LARGE SCALE GENOMIC DNA]</scope>
    <source>
        <strain evidence="2">cv. PBC81</strain>
    </source>
</reference>
<evidence type="ECO:0000313" key="2">
    <source>
        <dbReference type="Proteomes" id="UP000224567"/>
    </source>
</evidence>
<keyword evidence="2" id="KW-1185">Reference proteome</keyword>
<dbReference type="EMBL" id="MLFT02000143">
    <property type="protein sequence ID" value="PHT29181.1"/>
    <property type="molecule type" value="Genomic_DNA"/>
</dbReference>
<accession>A0A2G2V865</accession>
<sequence>MVPWRHGAVVPWCRCALVPRVRGAGYRFKYSLVLSALVFVGRLPRALQGRGEVLVQGSPTETLLRLLLPLNDKAQWTSRNVAGSEPPTSP</sequence>
<protein>
    <submittedName>
        <fullName evidence="1">Uncharacterized protein</fullName>
    </submittedName>
</protein>
<dbReference type="AlphaFoldDB" id="A0A2G2V865"/>
<gene>
    <name evidence="1" type="ORF">CQW23_31243</name>
</gene>
<comment type="caution">
    <text evidence="1">The sequence shown here is derived from an EMBL/GenBank/DDBJ whole genome shotgun (WGS) entry which is preliminary data.</text>
</comment>
<evidence type="ECO:0000313" key="1">
    <source>
        <dbReference type="EMBL" id="PHT29181.1"/>
    </source>
</evidence>
<organism evidence="1 2">
    <name type="scientific">Capsicum baccatum</name>
    <name type="common">Peruvian pepper</name>
    <dbReference type="NCBI Taxonomy" id="33114"/>
    <lineage>
        <taxon>Eukaryota</taxon>
        <taxon>Viridiplantae</taxon>
        <taxon>Streptophyta</taxon>
        <taxon>Embryophyta</taxon>
        <taxon>Tracheophyta</taxon>
        <taxon>Spermatophyta</taxon>
        <taxon>Magnoliopsida</taxon>
        <taxon>eudicotyledons</taxon>
        <taxon>Gunneridae</taxon>
        <taxon>Pentapetalae</taxon>
        <taxon>asterids</taxon>
        <taxon>lamiids</taxon>
        <taxon>Solanales</taxon>
        <taxon>Solanaceae</taxon>
        <taxon>Solanoideae</taxon>
        <taxon>Capsiceae</taxon>
        <taxon>Capsicum</taxon>
    </lineage>
</organism>